<dbReference type="InterPro" id="IPR004754">
    <property type="entry name" value="Amino_acid_antiprt"/>
</dbReference>
<dbReference type="KEGG" id="yet:CH48_2396"/>
<feature type="transmembrane region" description="Helical" evidence="12">
    <location>
        <begin position="42"/>
        <end position="60"/>
    </location>
</feature>
<sequence>MSASKSNKMGVVQLTILTAVNMMGSGIIMLPTKLAEVGTISIVSWLVTAVGSMALAYAFAKCGMFSHKSGGMGGYAEYAFGKSGNFMANYTYGVSLLIANVAIAISAVGYGTELIGAELSPLGIGLATIGVLWLCTVANFGGARITGKISEITVWGVIIPVVGLSVIGWFWFSPTLYVESWNPHHVPTFEAIGASIAMTLWAFLGLESAFANTDVVENPEKNVPIAVLGGTLGTAVIYIVSTNVIAGIVPNMDLANSTAPFGLAFAQMFDPTVGKIIMALMVMSCCGSLLGWQFTIAQVFKSSADEGYFPKIFSKISKAEAPIKGMLVIVVIQTVLSLMTISPSLNKQFNVLVNLAVVTNIIPYILSMAALIIIQKVAKVDPSKARIANIIALIGAIYSFYALYSSGEEAMMYGAIVTFLGWTLYGFVSPRFEIQDKKCNAGR</sequence>
<keyword evidence="4 12" id="KW-0050">Antiport</keyword>
<proteinExistence type="inferred from homology"/>
<feature type="transmembrane region" description="Helical" evidence="12">
    <location>
        <begin position="351"/>
        <end position="374"/>
    </location>
</feature>
<feature type="transmembrane region" description="Helical" evidence="12">
    <location>
        <begin position="386"/>
        <end position="404"/>
    </location>
</feature>
<evidence type="ECO:0000313" key="16">
    <source>
        <dbReference type="Proteomes" id="UP000595309"/>
    </source>
</evidence>
<feature type="transmembrane region" description="Helical" evidence="12">
    <location>
        <begin position="223"/>
        <end position="249"/>
    </location>
</feature>
<feature type="transmembrane region" description="Helical" evidence="12">
    <location>
        <begin position="192"/>
        <end position="211"/>
    </location>
</feature>
<evidence type="ECO:0000256" key="12">
    <source>
        <dbReference type="HAMAP-Rule" id="MF_02073"/>
    </source>
</evidence>
<evidence type="ECO:0000256" key="11">
    <source>
        <dbReference type="ARBA" id="ARBA00023136"/>
    </source>
</evidence>
<dbReference type="InterPro" id="IPR027566">
    <property type="entry name" value="Symport/antiport_PotE"/>
</dbReference>
<dbReference type="PIRSF" id="PIRSF006060">
    <property type="entry name" value="AA_transporter"/>
    <property type="match status" value="1"/>
</dbReference>
<comment type="function">
    <text evidence="12">Catalyzes both the uptake and excretion of putrescine. The uptake of putrescine is dependent on the membrane potential and the excretion involves putrescine-ornithine antiporter activity.</text>
</comment>
<comment type="catalytic activity">
    <reaction evidence="12">
        <text>putrescine(in) + H(+)(in) = putrescine(out) + H(+)(out)</text>
        <dbReference type="Rhea" id="RHEA:28891"/>
        <dbReference type="ChEBI" id="CHEBI:15378"/>
        <dbReference type="ChEBI" id="CHEBI:326268"/>
    </reaction>
</comment>
<feature type="transmembrane region" description="Helical" evidence="12">
    <location>
        <begin position="12"/>
        <end position="30"/>
    </location>
</feature>
<evidence type="ECO:0000256" key="9">
    <source>
        <dbReference type="ARBA" id="ARBA00022970"/>
    </source>
</evidence>
<dbReference type="PATRIC" id="fig|630.129.peg.731"/>
<dbReference type="GO" id="GO:0005886">
    <property type="term" value="C:plasma membrane"/>
    <property type="evidence" value="ECO:0007669"/>
    <property type="project" value="UniProtKB-SubCell"/>
</dbReference>
<dbReference type="NCBIfam" id="TIGR00905">
    <property type="entry name" value="2A0302"/>
    <property type="match status" value="1"/>
</dbReference>
<evidence type="ECO:0000256" key="1">
    <source>
        <dbReference type="ARBA" id="ARBA00004651"/>
    </source>
</evidence>
<evidence type="ECO:0000256" key="4">
    <source>
        <dbReference type="ARBA" id="ARBA00022449"/>
    </source>
</evidence>
<evidence type="ECO:0000256" key="6">
    <source>
        <dbReference type="ARBA" id="ARBA00022519"/>
    </source>
</evidence>
<feature type="transmembrane region" description="Helical" evidence="12">
    <location>
        <begin position="90"/>
        <end position="110"/>
    </location>
</feature>
<dbReference type="Gene3D" id="1.20.1740.10">
    <property type="entry name" value="Amino acid/polyamine transporter I"/>
    <property type="match status" value="1"/>
</dbReference>
<feature type="transmembrane region" description="Helical" evidence="12">
    <location>
        <begin position="410"/>
        <end position="428"/>
    </location>
</feature>
<reference evidence="13 15" key="1">
    <citation type="submission" date="2015-03" db="EMBL/GenBank/DDBJ databases">
        <authorList>
            <person name="Murphy D."/>
        </authorList>
    </citation>
    <scope>NUCLEOTIDE SEQUENCE [LARGE SCALE GENOMIC DNA]</scope>
    <source>
        <strain evidence="13 15">IP26249</strain>
    </source>
</reference>
<dbReference type="GO" id="GO:0015293">
    <property type="term" value="F:symporter activity"/>
    <property type="evidence" value="ECO:0007669"/>
    <property type="project" value="UniProtKB-KW"/>
</dbReference>
<dbReference type="EMBL" id="CP068146">
    <property type="protein sequence ID" value="QQU45724.1"/>
    <property type="molecule type" value="Genomic_DNA"/>
</dbReference>
<comment type="subcellular location">
    <subcellularLocation>
        <location evidence="12">Cell inner membrane</location>
        <topology evidence="12">Multi-pass membrane protein</topology>
    </subcellularLocation>
    <subcellularLocation>
        <location evidence="1">Cell membrane</location>
        <topology evidence="1">Multi-pass membrane protein</topology>
    </subcellularLocation>
</comment>
<keyword evidence="11 12" id="KW-0472">Membrane</keyword>
<feature type="transmembrane region" description="Helical" evidence="12">
    <location>
        <begin position="321"/>
        <end position="339"/>
    </location>
</feature>
<keyword evidence="5 12" id="KW-1003">Cell membrane</keyword>
<dbReference type="EMBL" id="CGBR01000002">
    <property type="protein sequence ID" value="CFQ53081.1"/>
    <property type="molecule type" value="Genomic_DNA"/>
</dbReference>
<reference evidence="14 16" key="2">
    <citation type="submission" date="2021-01" db="EMBL/GenBank/DDBJ databases">
        <title>FDA dAtabase for Regulatory Grade micrObial Sequences (FDA-ARGOS): Supporting development and validation of Infectious Disease Dx tests.</title>
        <authorList>
            <person name="Blissenbach B."/>
            <person name="Krut O."/>
            <person name="Tallon L."/>
            <person name="Sadzewicz L."/>
            <person name="Zhao X."/>
            <person name="Boylan J."/>
            <person name="Ott S."/>
            <person name="Bowen H."/>
            <person name="Vavikolanu K."/>
            <person name="Mehta A."/>
            <person name="Aluvathingal J."/>
            <person name="Nadendla S."/>
            <person name="Yan Y."/>
            <person name="Sichtig H."/>
        </authorList>
    </citation>
    <scope>NUCLEOTIDE SEQUENCE [LARGE SCALE GENOMIC DNA]</scope>
    <source>
        <strain evidence="14 16">FDAARGOS_1082</strain>
    </source>
</reference>
<feature type="transmembrane region" description="Helical" evidence="12">
    <location>
        <begin position="276"/>
        <end position="300"/>
    </location>
</feature>
<comment type="similarity">
    <text evidence="2 12">Belongs to the amino acid-polyamine-organocation (APC) superfamily. Basic amino acid/polyamine antiporter (APA) (TC 2.A.3.2) family.</text>
</comment>
<keyword evidence="3 12" id="KW-0813">Transport</keyword>
<evidence type="ECO:0000313" key="13">
    <source>
        <dbReference type="EMBL" id="CFQ53081.1"/>
    </source>
</evidence>
<evidence type="ECO:0000256" key="5">
    <source>
        <dbReference type="ARBA" id="ARBA00022475"/>
    </source>
</evidence>
<feature type="transmembrane region" description="Helical" evidence="12">
    <location>
        <begin position="152"/>
        <end position="172"/>
    </location>
</feature>
<dbReference type="PANTHER" id="PTHR42770">
    <property type="entry name" value="AMINO ACID TRANSPORTER-RELATED"/>
    <property type="match status" value="1"/>
</dbReference>
<evidence type="ECO:0000256" key="10">
    <source>
        <dbReference type="ARBA" id="ARBA00022989"/>
    </source>
</evidence>
<dbReference type="NCBIfam" id="TIGR04299">
    <property type="entry name" value="antiport_PotE"/>
    <property type="match status" value="1"/>
</dbReference>
<evidence type="ECO:0000256" key="2">
    <source>
        <dbReference type="ARBA" id="ARBA00008220"/>
    </source>
</evidence>
<dbReference type="NCBIfam" id="NF007938">
    <property type="entry name" value="PRK10655.1"/>
    <property type="match status" value="1"/>
</dbReference>
<dbReference type="HAMAP" id="MF_02073">
    <property type="entry name" value="Putrescine_transp"/>
    <property type="match status" value="1"/>
</dbReference>
<dbReference type="AlphaFoldDB" id="A0A0E1NI26"/>
<evidence type="ECO:0000313" key="14">
    <source>
        <dbReference type="EMBL" id="QQU45724.1"/>
    </source>
</evidence>
<dbReference type="Proteomes" id="UP000048841">
    <property type="component" value="Unassembled WGS sequence"/>
</dbReference>
<dbReference type="GeneID" id="31410371"/>
<evidence type="ECO:0000256" key="3">
    <source>
        <dbReference type="ARBA" id="ARBA00022448"/>
    </source>
</evidence>
<evidence type="ECO:0000313" key="15">
    <source>
        <dbReference type="Proteomes" id="UP000048841"/>
    </source>
</evidence>
<evidence type="ECO:0000256" key="7">
    <source>
        <dbReference type="ARBA" id="ARBA00022692"/>
    </source>
</evidence>
<keyword evidence="10 12" id="KW-1133">Transmembrane helix</keyword>
<gene>
    <name evidence="13" type="primary">potE_1</name>
    <name evidence="12 14" type="synonym">potE</name>
    <name evidence="13" type="ORF">ERS137941_00488</name>
    <name evidence="14" type="ORF">I6I39_12000</name>
</gene>
<dbReference type="Pfam" id="PF13520">
    <property type="entry name" value="AA_permease_2"/>
    <property type="match status" value="1"/>
</dbReference>
<accession>A0A0E1NI26</accession>
<dbReference type="Proteomes" id="UP000595309">
    <property type="component" value="Chromosome"/>
</dbReference>
<feature type="transmembrane region" description="Helical" evidence="12">
    <location>
        <begin position="122"/>
        <end position="140"/>
    </location>
</feature>
<keyword evidence="9 12" id="KW-0029">Amino-acid transport</keyword>
<comment type="catalytic activity">
    <reaction evidence="12">
        <text>putrescine(in) + L-ornithine(out) = putrescine(out) + L-ornithine(in)</text>
        <dbReference type="Rhea" id="RHEA:28827"/>
        <dbReference type="ChEBI" id="CHEBI:46911"/>
        <dbReference type="ChEBI" id="CHEBI:326268"/>
    </reaction>
</comment>
<keyword evidence="7 12" id="KW-0812">Transmembrane</keyword>
<evidence type="ECO:0000256" key="8">
    <source>
        <dbReference type="ARBA" id="ARBA00022847"/>
    </source>
</evidence>
<dbReference type="InterPro" id="IPR050367">
    <property type="entry name" value="APC_superfamily"/>
</dbReference>
<protein>
    <recommendedName>
        <fullName evidence="12">Putrescine transporter PotE</fullName>
    </recommendedName>
    <alternativeName>
        <fullName evidence="12">Putrescine-proton symporter / putrescine-ornithine antiporter</fullName>
    </alternativeName>
</protein>
<name>A0A0E1NI26_YEREN</name>
<organism evidence="13 15">
    <name type="scientific">Yersinia enterocolitica</name>
    <dbReference type="NCBI Taxonomy" id="630"/>
    <lineage>
        <taxon>Bacteria</taxon>
        <taxon>Pseudomonadati</taxon>
        <taxon>Pseudomonadota</taxon>
        <taxon>Gammaproteobacteria</taxon>
        <taxon>Enterobacterales</taxon>
        <taxon>Yersiniaceae</taxon>
        <taxon>Yersinia</taxon>
    </lineage>
</organism>
<keyword evidence="8 12" id="KW-0769">Symport</keyword>
<dbReference type="GO" id="GO:0015496">
    <property type="term" value="F:putrescine:ornithine antiporter activity"/>
    <property type="evidence" value="ECO:0007669"/>
    <property type="project" value="InterPro"/>
</dbReference>
<dbReference type="FunFam" id="1.20.1740.10:FF:000014">
    <property type="entry name" value="Putrescine transporter PotE"/>
    <property type="match status" value="1"/>
</dbReference>
<dbReference type="InterPro" id="IPR002293">
    <property type="entry name" value="AA/rel_permease1"/>
</dbReference>
<dbReference type="RefSeq" id="WP_005157179.1">
    <property type="nucleotide sequence ID" value="NZ_CGBC01000005.1"/>
</dbReference>
<keyword evidence="6 12" id="KW-0997">Cell inner membrane</keyword>
<dbReference type="PANTHER" id="PTHR42770:SF6">
    <property type="entry name" value="PUTRESCINE TRANSPORTER POTE"/>
    <property type="match status" value="1"/>
</dbReference>